<name>A7XXN2_BP742</name>
<dbReference type="RefSeq" id="YP_001468030.1">
    <property type="nucleotide sequence ID" value="NC_009804.1"/>
</dbReference>
<protein>
    <submittedName>
        <fullName evidence="1">WD40 repeat protein</fullName>
    </submittedName>
</protein>
<reference evidence="1 2" key="1">
    <citation type="journal article" date="2008" name="J. Mol. Biol.">
        <title>Genome comparison and proteomic characterization of Thermus thermophilus bacteriophages P23-45 and P74-26: siphoviruses with triplex-forming sequences and the longest known tails.</title>
        <authorList>
            <person name="Minakhin L."/>
            <person name="Goel M."/>
            <person name="Berdygulova Z."/>
            <person name="Ramanculov E."/>
            <person name="Florens L."/>
            <person name="Glazko G."/>
            <person name="Karamychev V.N."/>
            <person name="Slesarev A.I."/>
            <person name="Kozyavkin S.A."/>
            <person name="Khromov I."/>
            <person name="Ackermann H.W."/>
            <person name="Washburn M."/>
            <person name="Mushegian A."/>
            <person name="Severinov K."/>
        </authorList>
    </citation>
    <scope>NUCLEOTIDE SEQUENCE</scope>
</reference>
<dbReference type="EMBL" id="EU100884">
    <property type="protein sequence ID" value="ABU97010.1"/>
    <property type="molecule type" value="Genomic_DNA"/>
</dbReference>
<dbReference type="Proteomes" id="UP000001133">
    <property type="component" value="Segment"/>
</dbReference>
<accession>A7XXN2</accession>
<dbReference type="GeneID" id="5600536"/>
<organism evidence="1 2">
    <name type="scientific">Thermus phage P74-26</name>
    <dbReference type="NCBI Taxonomy" id="2914007"/>
    <lineage>
        <taxon>Viruses</taxon>
        <taxon>Duplodnaviria</taxon>
        <taxon>Heunggongvirae</taxon>
        <taxon>Uroviricota</taxon>
        <taxon>Caudoviricetes</taxon>
        <taxon>Oshimavirus</taxon>
        <taxon>Thermus virus P74-26</taxon>
    </lineage>
</organism>
<dbReference type="KEGG" id="vg:5600536"/>
<evidence type="ECO:0000313" key="2">
    <source>
        <dbReference type="Proteomes" id="UP000001133"/>
    </source>
</evidence>
<sequence>MQERVAKLKEALKKVLATAQSLGMDFRLDEVHIAIVAEVWASALASGGHHEVPRILAEGLRWGHRFCTQSLDAIAIYSTDTLVVIEDPHNLLTLDPYSATLNIVGWNPKAQSWVSVQV</sequence>
<gene>
    <name evidence="1" type="ORF">P74p60</name>
</gene>
<keyword evidence="2" id="KW-1185">Reference proteome</keyword>
<proteinExistence type="predicted"/>
<evidence type="ECO:0000313" key="1">
    <source>
        <dbReference type="EMBL" id="ABU97010.1"/>
    </source>
</evidence>